<keyword evidence="9 11" id="KW-0496">Mitochondrion</keyword>
<dbReference type="PANTHER" id="PTHR12980">
    <property type="entry name" value="UBIQUINOL-CYTOCHROME C REDUCTASE COMPLEX, SUBUNIT X"/>
    <property type="match status" value="1"/>
</dbReference>
<evidence type="ECO:0000256" key="1">
    <source>
        <dbReference type="ARBA" id="ARBA00004434"/>
    </source>
</evidence>
<name>A0A9R0E4H3_SPOFR</name>
<evidence type="ECO:0000313" key="12">
    <source>
        <dbReference type="Proteomes" id="UP000829999"/>
    </source>
</evidence>
<keyword evidence="8 11" id="KW-1133">Transmembrane helix</keyword>
<dbReference type="InterPro" id="IPR036656">
    <property type="entry name" value="QCR9_sf"/>
</dbReference>
<dbReference type="GeneID" id="126912064"/>
<sequence>MAIWAPVNRAFFKRTSTYFLVASLCTFFFERGVDVISLYIFESLNQNKLWKDVKDRFKKKEKVEEKKIC</sequence>
<evidence type="ECO:0000256" key="5">
    <source>
        <dbReference type="ARBA" id="ARBA00022692"/>
    </source>
</evidence>
<evidence type="ECO:0000256" key="11">
    <source>
        <dbReference type="RuleBase" id="RU368056"/>
    </source>
</evidence>
<dbReference type="GO" id="GO:0006122">
    <property type="term" value="P:mitochondrial electron transport, ubiquinol to cytochrome c"/>
    <property type="evidence" value="ECO:0007669"/>
    <property type="project" value="UniProtKB-UniRule"/>
</dbReference>
<dbReference type="AlphaFoldDB" id="A0A9R0E4H3"/>
<evidence type="ECO:0000256" key="3">
    <source>
        <dbReference type="ARBA" id="ARBA00022448"/>
    </source>
</evidence>
<dbReference type="Proteomes" id="UP000829999">
    <property type="component" value="Chromosome 22"/>
</dbReference>
<dbReference type="RefSeq" id="XP_050558241.1">
    <property type="nucleotide sequence ID" value="XM_050702284.1"/>
</dbReference>
<comment type="function">
    <text evidence="11">Component of the ubiquinol-cytochrome c oxidoreductase, a multisubunit transmembrane complex that is part of the mitochondrial electron transport chain which drives oxidative phosphorylation. The complex plays an important role in the uptake of multiple carbon sources present in different host niches.</text>
</comment>
<accession>A0A9R0E4H3</accession>
<dbReference type="GO" id="GO:0045275">
    <property type="term" value="C:respiratory chain complex III"/>
    <property type="evidence" value="ECO:0007669"/>
    <property type="project" value="UniProtKB-UniRule"/>
</dbReference>
<keyword evidence="4 11" id="KW-0679">Respiratory chain</keyword>
<dbReference type="Pfam" id="PF05365">
    <property type="entry name" value="UCR_UQCRX_QCR9"/>
    <property type="match status" value="1"/>
</dbReference>
<dbReference type="PANTHER" id="PTHR12980:SF0">
    <property type="entry name" value="CYTOCHROME B-C1 COMPLEX SUBUNIT 9"/>
    <property type="match status" value="1"/>
</dbReference>
<evidence type="ECO:0000313" key="13">
    <source>
        <dbReference type="RefSeq" id="XP_050558241.1"/>
    </source>
</evidence>
<dbReference type="FunFam" id="1.20.5.260:FF:000001">
    <property type="entry name" value="Cytochrome b-c1 complex subunit 9"/>
    <property type="match status" value="1"/>
</dbReference>
<keyword evidence="5 11" id="KW-0812">Transmembrane</keyword>
<comment type="similarity">
    <text evidence="2 11">Belongs to the UQCR10/QCR9 family.</text>
</comment>
<keyword evidence="7 11" id="KW-0249">Electron transport</keyword>
<evidence type="ECO:0000256" key="4">
    <source>
        <dbReference type="ARBA" id="ARBA00022660"/>
    </source>
</evidence>
<keyword evidence="10 11" id="KW-0472">Membrane</keyword>
<evidence type="ECO:0000256" key="7">
    <source>
        <dbReference type="ARBA" id="ARBA00022982"/>
    </source>
</evidence>
<evidence type="ECO:0000256" key="9">
    <source>
        <dbReference type="ARBA" id="ARBA00023128"/>
    </source>
</evidence>
<protein>
    <recommendedName>
        <fullName evidence="11">Complex III subunit 9</fullName>
    </recommendedName>
</protein>
<evidence type="ECO:0000256" key="2">
    <source>
        <dbReference type="ARBA" id="ARBA00007856"/>
    </source>
</evidence>
<dbReference type="OrthoDB" id="44067at2759"/>
<gene>
    <name evidence="13" type="primary">LOC126912064</name>
</gene>
<dbReference type="GO" id="GO:0005743">
    <property type="term" value="C:mitochondrial inner membrane"/>
    <property type="evidence" value="ECO:0007669"/>
    <property type="project" value="UniProtKB-SubCell"/>
</dbReference>
<feature type="transmembrane region" description="Helical" evidence="11">
    <location>
        <begin position="18"/>
        <end position="41"/>
    </location>
</feature>
<organism evidence="12 13">
    <name type="scientific">Spodoptera frugiperda</name>
    <name type="common">Fall armyworm</name>
    <dbReference type="NCBI Taxonomy" id="7108"/>
    <lineage>
        <taxon>Eukaryota</taxon>
        <taxon>Metazoa</taxon>
        <taxon>Ecdysozoa</taxon>
        <taxon>Arthropoda</taxon>
        <taxon>Hexapoda</taxon>
        <taxon>Insecta</taxon>
        <taxon>Pterygota</taxon>
        <taxon>Neoptera</taxon>
        <taxon>Endopterygota</taxon>
        <taxon>Lepidoptera</taxon>
        <taxon>Glossata</taxon>
        <taxon>Ditrysia</taxon>
        <taxon>Noctuoidea</taxon>
        <taxon>Noctuidae</taxon>
        <taxon>Amphipyrinae</taxon>
        <taxon>Spodoptera</taxon>
    </lineage>
</organism>
<keyword evidence="3 11" id="KW-0813">Transport</keyword>
<dbReference type="InterPro" id="IPR008027">
    <property type="entry name" value="QCR9"/>
</dbReference>
<reference evidence="13" key="1">
    <citation type="submission" date="2025-08" db="UniProtKB">
        <authorList>
            <consortium name="RefSeq"/>
        </authorList>
    </citation>
    <scope>IDENTIFICATION</scope>
    <source>
        <tissue evidence="13">Whole larval tissue</tissue>
    </source>
</reference>
<dbReference type="Gene3D" id="1.20.5.260">
    <property type="entry name" value="Cytochrome b-c1 complex subunit 9"/>
    <property type="match status" value="1"/>
</dbReference>
<evidence type="ECO:0000256" key="10">
    <source>
        <dbReference type="ARBA" id="ARBA00023136"/>
    </source>
</evidence>
<evidence type="ECO:0000256" key="6">
    <source>
        <dbReference type="ARBA" id="ARBA00022792"/>
    </source>
</evidence>
<keyword evidence="12" id="KW-1185">Reference proteome</keyword>
<evidence type="ECO:0000256" key="8">
    <source>
        <dbReference type="ARBA" id="ARBA00022989"/>
    </source>
</evidence>
<dbReference type="SUPFAM" id="SSF81514">
    <property type="entry name" value="Subunit X (non-heme 7 kDa protein) of cytochrome bc1 complex (Ubiquinol-cytochrome c reductase)"/>
    <property type="match status" value="1"/>
</dbReference>
<dbReference type="CTD" id="45401"/>
<comment type="subunit">
    <text evidence="11">Component of the ubiquinol-cytochrome c oxidoreductase (cytochrome b-c1 complex, complex III, CIII), a multisubunit enzyme composed of 3 respiratory subunits cytochrome b, cytochrome c1 and Rieske protein, 2 core protein subunits, and additional low-molecular weight protein subunits.</text>
</comment>
<proteinExistence type="inferred from homology"/>
<keyword evidence="6 11" id="KW-0999">Mitochondrion inner membrane</keyword>
<comment type="subcellular location">
    <subcellularLocation>
        <location evidence="1 11">Mitochondrion inner membrane</location>
        <topology evidence="1 11">Single-pass membrane protein</topology>
    </subcellularLocation>
</comment>